<comment type="caution">
    <text evidence="2">The sequence shown here is derived from an EMBL/GenBank/DDBJ whole genome shotgun (WGS) entry which is preliminary data.</text>
</comment>
<organism evidence="2 3">
    <name type="scientific">Rhizobium sullae</name>
    <name type="common">Rhizobium hedysari</name>
    <dbReference type="NCBI Taxonomy" id="50338"/>
    <lineage>
        <taxon>Bacteria</taxon>
        <taxon>Pseudomonadati</taxon>
        <taxon>Pseudomonadota</taxon>
        <taxon>Alphaproteobacteria</taxon>
        <taxon>Hyphomicrobiales</taxon>
        <taxon>Rhizobiaceae</taxon>
        <taxon>Rhizobium/Agrobacterium group</taxon>
        <taxon>Rhizobium</taxon>
    </lineage>
</organism>
<feature type="compositionally biased region" description="Low complexity" evidence="1">
    <location>
        <begin position="209"/>
        <end position="219"/>
    </location>
</feature>
<protein>
    <submittedName>
        <fullName evidence="2">Uncharacterized protein</fullName>
    </submittedName>
</protein>
<dbReference type="AlphaFoldDB" id="A0A4R3PS94"/>
<reference evidence="2 3" key="1">
    <citation type="submission" date="2019-03" db="EMBL/GenBank/DDBJ databases">
        <title>Genomic Encyclopedia of Type Strains, Phase IV (KMG-V): Genome sequencing to study the core and pangenomes of soil and plant-associated prokaryotes.</title>
        <authorList>
            <person name="Whitman W."/>
        </authorList>
    </citation>
    <scope>NUCLEOTIDE SEQUENCE [LARGE SCALE GENOMIC DNA]</scope>
    <source>
        <strain evidence="2 3">Hc14</strain>
    </source>
</reference>
<proteinExistence type="predicted"/>
<gene>
    <name evidence="2" type="ORF">EV132_13817</name>
</gene>
<sequence>MAVVCGSSSTSGPQIKHPPCTAAGWQLSTNRRGARFRPRKYRFSRKAGLRAGPFFVALWPARCGRERCAKGRACVVPSPSRLSVLSRPTASPSSIGLRSSVARRWRTTRPCPTLAQHIRALLLHVTQRNTVREGLRQALADLVTPGGPLSARLKTTPPETCASSGGQAPIVVGTSLSSPVEAELGCCRRCLPINPVPHQHREQGVTDRPPASAPAASPSTERTSLRRHP</sequence>
<feature type="region of interest" description="Disordered" evidence="1">
    <location>
        <begin position="198"/>
        <end position="229"/>
    </location>
</feature>
<dbReference type="EMBL" id="SMBH01000038">
    <property type="protein sequence ID" value="TCU04835.1"/>
    <property type="molecule type" value="Genomic_DNA"/>
</dbReference>
<evidence type="ECO:0000313" key="2">
    <source>
        <dbReference type="EMBL" id="TCU04835.1"/>
    </source>
</evidence>
<feature type="region of interest" description="Disordered" evidence="1">
    <location>
        <begin position="1"/>
        <end position="22"/>
    </location>
</feature>
<dbReference type="Proteomes" id="UP000294576">
    <property type="component" value="Unassembled WGS sequence"/>
</dbReference>
<evidence type="ECO:0000313" key="3">
    <source>
        <dbReference type="Proteomes" id="UP000294576"/>
    </source>
</evidence>
<accession>A0A4R3PS94</accession>
<name>A0A4R3PS94_RHISU</name>
<feature type="compositionally biased region" description="Polar residues" evidence="1">
    <location>
        <begin position="1"/>
        <end position="13"/>
    </location>
</feature>
<evidence type="ECO:0000256" key="1">
    <source>
        <dbReference type="SAM" id="MobiDB-lite"/>
    </source>
</evidence>